<keyword evidence="1" id="KW-0378">Hydrolase</keyword>
<dbReference type="InterPro" id="IPR050585">
    <property type="entry name" value="Xaa-Pro_dipeptidyl-ppase/CocE"/>
</dbReference>
<evidence type="ECO:0000259" key="3">
    <source>
        <dbReference type="SMART" id="SM00939"/>
    </source>
</evidence>
<dbReference type="STRING" id="1210086.GCA_001613105_06951"/>
<feature type="signal peptide" evidence="2">
    <location>
        <begin position="1"/>
        <end position="32"/>
    </location>
</feature>
<evidence type="ECO:0000313" key="5">
    <source>
        <dbReference type="Proteomes" id="UP000254869"/>
    </source>
</evidence>
<evidence type="ECO:0000313" key="4">
    <source>
        <dbReference type="EMBL" id="RDI63588.1"/>
    </source>
</evidence>
<dbReference type="PANTHER" id="PTHR43056">
    <property type="entry name" value="PEPTIDASE S9 PROLYL OLIGOPEPTIDASE"/>
    <property type="match status" value="1"/>
</dbReference>
<feature type="domain" description="Xaa-Pro dipeptidyl-peptidase C-terminal" evidence="3">
    <location>
        <begin position="398"/>
        <end position="665"/>
    </location>
</feature>
<proteinExistence type="predicted"/>
<dbReference type="Proteomes" id="UP000254869">
    <property type="component" value="Unassembled WGS sequence"/>
</dbReference>
<dbReference type="NCBIfam" id="TIGR00976">
    <property type="entry name" value="CocE_NonD"/>
    <property type="match status" value="1"/>
</dbReference>
<dbReference type="PANTHER" id="PTHR43056:SF10">
    <property type="entry name" value="COCE_NOND FAMILY, PUTATIVE (AFU_ORTHOLOGUE AFUA_7G00600)-RELATED"/>
    <property type="match status" value="1"/>
</dbReference>
<name>A0A370HYP1_9NOCA</name>
<dbReference type="GO" id="GO:0008239">
    <property type="term" value="F:dipeptidyl-peptidase activity"/>
    <property type="evidence" value="ECO:0007669"/>
    <property type="project" value="InterPro"/>
</dbReference>
<organism evidence="4 5">
    <name type="scientific">Nocardia pseudobrasiliensis</name>
    <dbReference type="NCBI Taxonomy" id="45979"/>
    <lineage>
        <taxon>Bacteria</taxon>
        <taxon>Bacillati</taxon>
        <taxon>Actinomycetota</taxon>
        <taxon>Actinomycetes</taxon>
        <taxon>Mycobacteriales</taxon>
        <taxon>Nocardiaceae</taxon>
        <taxon>Nocardia</taxon>
    </lineage>
</organism>
<dbReference type="Gene3D" id="3.40.50.1820">
    <property type="entry name" value="alpha/beta hydrolase"/>
    <property type="match status" value="1"/>
</dbReference>
<dbReference type="EMBL" id="QQBC01000010">
    <property type="protein sequence ID" value="RDI63588.1"/>
    <property type="molecule type" value="Genomic_DNA"/>
</dbReference>
<dbReference type="SMART" id="SM00939">
    <property type="entry name" value="PepX_C"/>
    <property type="match status" value="1"/>
</dbReference>
<sequence length="674" mass="71908">MFRRRRRVRAFLTAAVSALTLGALAFAPVTHADPDDGARWTALHDGPPKYPAVHIDWDVPITMSDGTVLKANVYRPADAAGPITEQLPVVVNLTPYTKLVSNVADSMLAVPVLGDALMNFLRGFDLSGIGLGGASDLGRALPGGLARTFTVDRKLIQSGYVQVVVDVRGTGFSQGDWQVLGDREQRDGAEVVEWAAHQPFSDGAVGMSGVSYSAINQLQTAERHPEGLKAIFPVVPGSDLLHDIVATGGGLGAGFLPMWLAAIDTTKLVPDVQALLSGRFDLRWLSDRIADPFTFFDYLFAALTVPSIDAIPDYLRALIQQDSTIRQSWLGHPDTIEVPTFLYGGWHDIFAYDQTKIYRTLPLPASEKKLIMGNTFHISSASGLGAPGAPPRLDVLQRAWFDKWLKGIDNGIDGYPPVTTWQQGGGWVGAAEFPRPDADYRRLYLNAAPSGSAATSVHDGSLSAAPGDPARLTVAPGLATLCSQDAATGTGGITAMLDVCTRDSRIAETSALTFTSAPVAAPTTVSGPIAVHLNTVLDATDGFWAVTLNDVAPDGSSAQWTYGQLAASLRAVDENASTRSASGDYTDPYPILTLDTRQPVVPGQPTVVDIGLNPTDGILRPGHRLRVDVYALNFPRGLPLRPLLNESGLRPQHIELDPAQPSWVNVPVAGDPGW</sequence>
<dbReference type="AlphaFoldDB" id="A0A370HYP1"/>
<gene>
    <name evidence="4" type="ORF">DFR76_110285</name>
</gene>
<accession>A0A370HYP1</accession>
<protein>
    <recommendedName>
        <fullName evidence="3">Xaa-Pro dipeptidyl-peptidase C-terminal domain-containing protein</fullName>
    </recommendedName>
</protein>
<dbReference type="InterPro" id="IPR029058">
    <property type="entry name" value="AB_hydrolase_fold"/>
</dbReference>
<reference evidence="4 5" key="1">
    <citation type="submission" date="2018-07" db="EMBL/GenBank/DDBJ databases">
        <title>Genomic Encyclopedia of Type Strains, Phase IV (KMG-IV): sequencing the most valuable type-strain genomes for metagenomic binning, comparative biology and taxonomic classification.</title>
        <authorList>
            <person name="Goeker M."/>
        </authorList>
    </citation>
    <scope>NUCLEOTIDE SEQUENCE [LARGE SCALE GENOMIC DNA]</scope>
    <source>
        <strain evidence="4 5">DSM 44290</strain>
    </source>
</reference>
<dbReference type="InterPro" id="IPR013736">
    <property type="entry name" value="Xaa-Pro_dipept_C"/>
</dbReference>
<dbReference type="SUPFAM" id="SSF49785">
    <property type="entry name" value="Galactose-binding domain-like"/>
    <property type="match status" value="1"/>
</dbReference>
<keyword evidence="2" id="KW-0732">Signal</keyword>
<keyword evidence="5" id="KW-1185">Reference proteome</keyword>
<feature type="chain" id="PRO_5016636930" description="Xaa-Pro dipeptidyl-peptidase C-terminal domain-containing protein" evidence="2">
    <location>
        <begin position="33"/>
        <end position="674"/>
    </location>
</feature>
<dbReference type="InterPro" id="IPR005674">
    <property type="entry name" value="CocE/Ser_esterase"/>
</dbReference>
<evidence type="ECO:0000256" key="1">
    <source>
        <dbReference type="ARBA" id="ARBA00022801"/>
    </source>
</evidence>
<dbReference type="SUPFAM" id="SSF53474">
    <property type="entry name" value="alpha/beta-Hydrolases"/>
    <property type="match status" value="1"/>
</dbReference>
<dbReference type="InterPro" id="IPR008979">
    <property type="entry name" value="Galactose-bd-like_sf"/>
</dbReference>
<evidence type="ECO:0000256" key="2">
    <source>
        <dbReference type="SAM" id="SignalP"/>
    </source>
</evidence>
<dbReference type="Pfam" id="PF08530">
    <property type="entry name" value="PepX_C"/>
    <property type="match status" value="1"/>
</dbReference>
<dbReference type="RefSeq" id="WP_068006696.1">
    <property type="nucleotide sequence ID" value="NZ_QQBC01000010.1"/>
</dbReference>
<dbReference type="Gene3D" id="2.60.120.260">
    <property type="entry name" value="Galactose-binding domain-like"/>
    <property type="match status" value="1"/>
</dbReference>
<dbReference type="InterPro" id="IPR000383">
    <property type="entry name" value="Xaa-Pro-like_dom"/>
</dbReference>
<comment type="caution">
    <text evidence="4">The sequence shown here is derived from an EMBL/GenBank/DDBJ whole genome shotgun (WGS) entry which is preliminary data.</text>
</comment>
<dbReference type="Pfam" id="PF02129">
    <property type="entry name" value="Peptidase_S15"/>
    <property type="match status" value="1"/>
</dbReference>